<organism evidence="3 4">
    <name type="scientific">Chromobacterium phragmitis</name>
    <dbReference type="NCBI Taxonomy" id="2202141"/>
    <lineage>
        <taxon>Bacteria</taxon>
        <taxon>Pseudomonadati</taxon>
        <taxon>Pseudomonadota</taxon>
        <taxon>Betaproteobacteria</taxon>
        <taxon>Neisseriales</taxon>
        <taxon>Chromobacteriaceae</taxon>
        <taxon>Chromobacterium</taxon>
    </lineage>
</organism>
<sequence>MTKSLKVVAVLLAPMLALTGCNEQPAQMVNADGQPVAQQQDSGVGSMLLSGGAGALLGYMMGKSSGRKEAYQARPPQYDRHTIIEKRVVVQQPSPAMQPRPIVSRPAAIPSRPLVSRPSFGRSSTPSFSSSRPSFSSRRR</sequence>
<protein>
    <recommendedName>
        <fullName evidence="5">Lipoprotein</fullName>
    </recommendedName>
</protein>
<feature type="compositionally biased region" description="Low complexity" evidence="1">
    <location>
        <begin position="116"/>
        <end position="140"/>
    </location>
</feature>
<feature type="region of interest" description="Disordered" evidence="1">
    <location>
        <begin position="90"/>
        <end position="140"/>
    </location>
</feature>
<evidence type="ECO:0000313" key="3">
    <source>
        <dbReference type="EMBL" id="MEO9387186.1"/>
    </source>
</evidence>
<evidence type="ECO:0000313" key="4">
    <source>
        <dbReference type="Proteomes" id="UP001462502"/>
    </source>
</evidence>
<feature type="signal peptide" evidence="2">
    <location>
        <begin position="1"/>
        <end position="19"/>
    </location>
</feature>
<evidence type="ECO:0000256" key="2">
    <source>
        <dbReference type="SAM" id="SignalP"/>
    </source>
</evidence>
<accession>A0ABV0J0W8</accession>
<evidence type="ECO:0000256" key="1">
    <source>
        <dbReference type="SAM" id="MobiDB-lite"/>
    </source>
</evidence>
<reference evidence="3 4" key="1">
    <citation type="submission" date="2024-05" db="EMBL/GenBank/DDBJ databases">
        <authorList>
            <person name="De Oliveira J.P."/>
            <person name="Noriler S.A."/>
            <person name="De Oliveira A.G."/>
            <person name="Sipoli D.S."/>
        </authorList>
    </citation>
    <scope>NUCLEOTIDE SEQUENCE [LARGE SCALE GENOMIC DNA]</scope>
    <source>
        <strain evidence="3 4">LABIM192</strain>
    </source>
</reference>
<feature type="chain" id="PRO_5045177698" description="Lipoprotein" evidence="2">
    <location>
        <begin position="20"/>
        <end position="140"/>
    </location>
</feature>
<dbReference type="RefSeq" id="WP_347937986.1">
    <property type="nucleotide sequence ID" value="NZ_JBDXMI010000015.1"/>
</dbReference>
<keyword evidence="2" id="KW-0732">Signal</keyword>
<gene>
    <name evidence="3" type="ORF">ABI908_24115</name>
</gene>
<dbReference type="EMBL" id="JBDXMI010000015">
    <property type="protein sequence ID" value="MEO9387186.1"/>
    <property type="molecule type" value="Genomic_DNA"/>
</dbReference>
<comment type="caution">
    <text evidence="3">The sequence shown here is derived from an EMBL/GenBank/DDBJ whole genome shotgun (WGS) entry which is preliminary data.</text>
</comment>
<name>A0ABV0J0W8_9NEIS</name>
<dbReference type="Proteomes" id="UP001462502">
    <property type="component" value="Unassembled WGS sequence"/>
</dbReference>
<evidence type="ECO:0008006" key="5">
    <source>
        <dbReference type="Google" id="ProtNLM"/>
    </source>
</evidence>
<proteinExistence type="predicted"/>
<keyword evidence="4" id="KW-1185">Reference proteome</keyword>
<dbReference type="PROSITE" id="PS51257">
    <property type="entry name" value="PROKAR_LIPOPROTEIN"/>
    <property type="match status" value="1"/>
</dbReference>